<keyword evidence="2 6" id="KW-0812">Transmembrane</keyword>
<gene>
    <name evidence="8" type="ORF">K469DRAFT_549432</name>
</gene>
<comment type="subcellular location">
    <subcellularLocation>
        <location evidence="1">Membrane</location>
        <topology evidence="1">Multi-pass membrane protein</topology>
    </subcellularLocation>
</comment>
<name>A0A6A6EU48_9PEZI</name>
<dbReference type="PANTHER" id="PTHR33048:SF47">
    <property type="entry name" value="INTEGRAL MEMBRANE PROTEIN-RELATED"/>
    <property type="match status" value="1"/>
</dbReference>
<sequence>MASYKFPSSRVSNGALKETVLVGILEIFAILAVSLRLWARSMKRKQLAFNDYAILVALFFCTSLLAIAITSTVWSGKGFHMHDIDPRYRSRVFVAFTAGQPVWGAANAAVKFSILHLYLTIFQDERFRRVCFGAMAVSMGYFISVFLETFLLCKPVQFNWDKTIPGACNKYAKETYVVAGALNLIIDVFIVILPMPMLFQLRIPRAKKIGLIAMFSLGAVYVV</sequence>
<evidence type="ECO:0000259" key="7">
    <source>
        <dbReference type="Pfam" id="PF20684"/>
    </source>
</evidence>
<dbReference type="Pfam" id="PF20684">
    <property type="entry name" value="Fung_rhodopsin"/>
    <property type="match status" value="1"/>
</dbReference>
<feature type="transmembrane region" description="Helical" evidence="6">
    <location>
        <begin position="176"/>
        <end position="199"/>
    </location>
</feature>
<evidence type="ECO:0000256" key="1">
    <source>
        <dbReference type="ARBA" id="ARBA00004141"/>
    </source>
</evidence>
<dbReference type="EMBL" id="ML994612">
    <property type="protein sequence ID" value="KAF2194319.1"/>
    <property type="molecule type" value="Genomic_DNA"/>
</dbReference>
<reference evidence="8" key="1">
    <citation type="journal article" date="2020" name="Stud. Mycol.">
        <title>101 Dothideomycetes genomes: a test case for predicting lifestyles and emergence of pathogens.</title>
        <authorList>
            <person name="Haridas S."/>
            <person name="Albert R."/>
            <person name="Binder M."/>
            <person name="Bloem J."/>
            <person name="Labutti K."/>
            <person name="Salamov A."/>
            <person name="Andreopoulos B."/>
            <person name="Baker S."/>
            <person name="Barry K."/>
            <person name="Bills G."/>
            <person name="Bluhm B."/>
            <person name="Cannon C."/>
            <person name="Castanera R."/>
            <person name="Culley D."/>
            <person name="Daum C."/>
            <person name="Ezra D."/>
            <person name="Gonzalez J."/>
            <person name="Henrissat B."/>
            <person name="Kuo A."/>
            <person name="Liang C."/>
            <person name="Lipzen A."/>
            <person name="Lutzoni F."/>
            <person name="Magnuson J."/>
            <person name="Mondo S."/>
            <person name="Nolan M."/>
            <person name="Ohm R."/>
            <person name="Pangilinan J."/>
            <person name="Park H.-J."/>
            <person name="Ramirez L."/>
            <person name="Alfaro M."/>
            <person name="Sun H."/>
            <person name="Tritt A."/>
            <person name="Yoshinaga Y."/>
            <person name="Zwiers L.-H."/>
            <person name="Turgeon B."/>
            <person name="Goodwin S."/>
            <person name="Spatafora J."/>
            <person name="Crous P."/>
            <person name="Grigoriev I."/>
        </authorList>
    </citation>
    <scope>NUCLEOTIDE SEQUENCE</scope>
    <source>
        <strain evidence="8">CBS 207.26</strain>
    </source>
</reference>
<feature type="transmembrane region" description="Helical" evidence="6">
    <location>
        <begin position="130"/>
        <end position="152"/>
    </location>
</feature>
<feature type="transmembrane region" description="Helical" evidence="6">
    <location>
        <begin position="94"/>
        <end position="118"/>
    </location>
</feature>
<dbReference type="PANTHER" id="PTHR33048">
    <property type="entry name" value="PTH11-LIKE INTEGRAL MEMBRANE PROTEIN (AFU_ORTHOLOGUE AFUA_5G11245)"/>
    <property type="match status" value="1"/>
</dbReference>
<accession>A0A6A6EU48</accession>
<protein>
    <recommendedName>
        <fullName evidence="7">Rhodopsin domain-containing protein</fullName>
    </recommendedName>
</protein>
<proteinExistence type="inferred from homology"/>
<evidence type="ECO:0000313" key="9">
    <source>
        <dbReference type="Proteomes" id="UP000800200"/>
    </source>
</evidence>
<organism evidence="8 9">
    <name type="scientific">Zopfia rhizophila CBS 207.26</name>
    <dbReference type="NCBI Taxonomy" id="1314779"/>
    <lineage>
        <taxon>Eukaryota</taxon>
        <taxon>Fungi</taxon>
        <taxon>Dikarya</taxon>
        <taxon>Ascomycota</taxon>
        <taxon>Pezizomycotina</taxon>
        <taxon>Dothideomycetes</taxon>
        <taxon>Dothideomycetes incertae sedis</taxon>
        <taxon>Zopfiaceae</taxon>
        <taxon>Zopfia</taxon>
    </lineage>
</organism>
<feature type="transmembrane region" description="Helical" evidence="6">
    <location>
        <begin position="51"/>
        <end position="74"/>
    </location>
</feature>
<feature type="domain" description="Rhodopsin" evidence="7">
    <location>
        <begin position="35"/>
        <end position="223"/>
    </location>
</feature>
<evidence type="ECO:0000256" key="4">
    <source>
        <dbReference type="ARBA" id="ARBA00023136"/>
    </source>
</evidence>
<dbReference type="AlphaFoldDB" id="A0A6A6EU48"/>
<dbReference type="OrthoDB" id="10017208at2759"/>
<comment type="similarity">
    <text evidence="5">Belongs to the SAT4 family.</text>
</comment>
<keyword evidence="9" id="KW-1185">Reference proteome</keyword>
<dbReference type="InterPro" id="IPR049326">
    <property type="entry name" value="Rhodopsin_dom_fungi"/>
</dbReference>
<keyword evidence="4 6" id="KW-0472">Membrane</keyword>
<evidence type="ECO:0000256" key="3">
    <source>
        <dbReference type="ARBA" id="ARBA00022989"/>
    </source>
</evidence>
<dbReference type="InterPro" id="IPR052337">
    <property type="entry name" value="SAT4-like"/>
</dbReference>
<evidence type="ECO:0000256" key="5">
    <source>
        <dbReference type="ARBA" id="ARBA00038359"/>
    </source>
</evidence>
<keyword evidence="3 6" id="KW-1133">Transmembrane helix</keyword>
<evidence type="ECO:0000313" key="8">
    <source>
        <dbReference type="EMBL" id="KAF2194319.1"/>
    </source>
</evidence>
<dbReference type="GO" id="GO:0016020">
    <property type="term" value="C:membrane"/>
    <property type="evidence" value="ECO:0007669"/>
    <property type="project" value="UniProtKB-SubCell"/>
</dbReference>
<evidence type="ECO:0000256" key="2">
    <source>
        <dbReference type="ARBA" id="ARBA00022692"/>
    </source>
</evidence>
<dbReference type="Proteomes" id="UP000800200">
    <property type="component" value="Unassembled WGS sequence"/>
</dbReference>
<feature type="transmembrane region" description="Helical" evidence="6">
    <location>
        <begin position="20"/>
        <end position="39"/>
    </location>
</feature>
<evidence type="ECO:0000256" key="6">
    <source>
        <dbReference type="SAM" id="Phobius"/>
    </source>
</evidence>